<evidence type="ECO:0000313" key="5">
    <source>
        <dbReference type="Proteomes" id="UP000199532"/>
    </source>
</evidence>
<dbReference type="STRING" id="408657.SAMN04487995_6018"/>
<feature type="domain" description="Galactosyltransferase C-terminal" evidence="3">
    <location>
        <begin position="139"/>
        <end position="188"/>
    </location>
</feature>
<dbReference type="InterPro" id="IPR027791">
    <property type="entry name" value="Galactosyl_T_C"/>
</dbReference>
<proteinExistence type="predicted"/>
<dbReference type="AlphaFoldDB" id="A0A1H7B629"/>
<feature type="domain" description="Glycosyltransferase 2-like" evidence="2">
    <location>
        <begin position="11"/>
        <end position="108"/>
    </location>
</feature>
<evidence type="ECO:0000313" key="4">
    <source>
        <dbReference type="EMBL" id="SEJ69912.1"/>
    </source>
</evidence>
<dbReference type="Gene3D" id="3.90.550.10">
    <property type="entry name" value="Spore Coat Polysaccharide Biosynthesis Protein SpsA, Chain A"/>
    <property type="match status" value="1"/>
</dbReference>
<evidence type="ECO:0000256" key="1">
    <source>
        <dbReference type="ARBA" id="ARBA00022679"/>
    </source>
</evidence>
<dbReference type="EMBL" id="FNXY01000011">
    <property type="protein sequence ID" value="SEJ69912.1"/>
    <property type="molecule type" value="Genomic_DNA"/>
</dbReference>
<dbReference type="GO" id="GO:0016740">
    <property type="term" value="F:transferase activity"/>
    <property type="evidence" value="ECO:0007669"/>
    <property type="project" value="UniProtKB-KW"/>
</dbReference>
<dbReference type="SUPFAM" id="SSF53448">
    <property type="entry name" value="Nucleotide-diphospho-sugar transferases"/>
    <property type="match status" value="1"/>
</dbReference>
<protein>
    <submittedName>
        <fullName evidence="4">Glycosyltransferase like family 2</fullName>
    </submittedName>
</protein>
<reference evidence="4 5" key="1">
    <citation type="submission" date="2016-10" db="EMBL/GenBank/DDBJ databases">
        <authorList>
            <person name="de Groot N.N."/>
        </authorList>
    </citation>
    <scope>NUCLEOTIDE SEQUENCE [LARGE SCALE GENOMIC DNA]</scope>
    <source>
        <strain evidence="4 5">DSM 19938</strain>
    </source>
</reference>
<name>A0A1H7B629_9BACT</name>
<dbReference type="InterPro" id="IPR029044">
    <property type="entry name" value="Nucleotide-diphossugar_trans"/>
</dbReference>
<dbReference type="Pfam" id="PF00535">
    <property type="entry name" value="Glycos_transf_2"/>
    <property type="match status" value="1"/>
</dbReference>
<evidence type="ECO:0000259" key="3">
    <source>
        <dbReference type="Pfam" id="PF02709"/>
    </source>
</evidence>
<keyword evidence="1 4" id="KW-0808">Transferase</keyword>
<evidence type="ECO:0000259" key="2">
    <source>
        <dbReference type="Pfam" id="PF00535"/>
    </source>
</evidence>
<dbReference type="Pfam" id="PF02709">
    <property type="entry name" value="Glyco_transf_7C"/>
    <property type="match status" value="1"/>
</dbReference>
<dbReference type="CDD" id="cd00761">
    <property type="entry name" value="Glyco_tranf_GTA_type"/>
    <property type="match status" value="1"/>
</dbReference>
<dbReference type="RefSeq" id="WP_177197166.1">
    <property type="nucleotide sequence ID" value="NZ_FNXY01000011.1"/>
</dbReference>
<keyword evidence="5" id="KW-1185">Reference proteome</keyword>
<dbReference type="InterPro" id="IPR001173">
    <property type="entry name" value="Glyco_trans_2-like"/>
</dbReference>
<accession>A0A1H7B629</accession>
<dbReference type="Proteomes" id="UP000199532">
    <property type="component" value="Unassembled WGS sequence"/>
</dbReference>
<sequence length="369" mass="42844">MIESRISFCTVITDRIEHLKQTLHRNLAATENEKNVEFLILDYNSGDNVAMYVKDHFSHYIESGRLVFYRTEHAPYFDRCHSRNMIFKLASGDIICNLDVDNYVVKGLVDFIRKTFEESPQSFLTYIHPSLHTIPDVMGRIVMRRVDFIKIRGYDESMQGYGFEDHDVANRLEGNGLTRTIMPTEFAQAITHSQYERIRNEYLLRGLHSLYFFHQNPAQTTILLLLMDNHYQLEDIIDNKLYKKYPKPGLISQNDNGTKYSLLPSSRSTGIWKRDKETICFQNKFGIEVTPLDVKNDILFTEDGSRTSVFQKISNNVLIVNTVMLYSQLFNKSKMATNSTSTSLEINKYGFGKGIVFRNFENVISIEIK</sequence>
<organism evidence="4 5">
    <name type="scientific">Dyadobacter koreensis</name>
    <dbReference type="NCBI Taxonomy" id="408657"/>
    <lineage>
        <taxon>Bacteria</taxon>
        <taxon>Pseudomonadati</taxon>
        <taxon>Bacteroidota</taxon>
        <taxon>Cytophagia</taxon>
        <taxon>Cytophagales</taxon>
        <taxon>Spirosomataceae</taxon>
        <taxon>Dyadobacter</taxon>
    </lineage>
</organism>
<gene>
    <name evidence="4" type="ORF">SAMN04487995_6018</name>
</gene>